<dbReference type="PANTHER" id="PTHR31111:SF136">
    <property type="entry name" value="F-BOX ASSOCIATED DOMAIN-CONTAINING PROTEIN"/>
    <property type="match status" value="1"/>
</dbReference>
<evidence type="ECO:0000313" key="2">
    <source>
        <dbReference type="EMBL" id="KAK1643889.1"/>
    </source>
</evidence>
<evidence type="ECO:0000259" key="1">
    <source>
        <dbReference type="PROSITE" id="PS50181"/>
    </source>
</evidence>
<reference evidence="2" key="1">
    <citation type="submission" date="2023-07" db="EMBL/GenBank/DDBJ databases">
        <title>A chromosome-level genome assembly of Lolium multiflorum.</title>
        <authorList>
            <person name="Chen Y."/>
            <person name="Copetti D."/>
            <person name="Kolliker R."/>
            <person name="Studer B."/>
        </authorList>
    </citation>
    <scope>NUCLEOTIDE SEQUENCE</scope>
    <source>
        <strain evidence="2">02402/16</strain>
        <tissue evidence="2">Leaf</tissue>
    </source>
</reference>
<protein>
    <recommendedName>
        <fullName evidence="1">F-box domain-containing protein</fullName>
    </recommendedName>
</protein>
<dbReference type="EMBL" id="JAUUTY010000004">
    <property type="protein sequence ID" value="KAK1643889.1"/>
    <property type="molecule type" value="Genomic_DNA"/>
</dbReference>
<proteinExistence type="predicted"/>
<dbReference type="Proteomes" id="UP001231189">
    <property type="component" value="Unassembled WGS sequence"/>
</dbReference>
<dbReference type="AlphaFoldDB" id="A0AAD8S1J4"/>
<accession>A0AAD8S1J4</accession>
<keyword evidence="3" id="KW-1185">Reference proteome</keyword>
<dbReference type="SMART" id="SM00256">
    <property type="entry name" value="FBOX"/>
    <property type="match status" value="2"/>
</dbReference>
<organism evidence="2 3">
    <name type="scientific">Lolium multiflorum</name>
    <name type="common">Italian ryegrass</name>
    <name type="synonym">Lolium perenne subsp. multiflorum</name>
    <dbReference type="NCBI Taxonomy" id="4521"/>
    <lineage>
        <taxon>Eukaryota</taxon>
        <taxon>Viridiplantae</taxon>
        <taxon>Streptophyta</taxon>
        <taxon>Embryophyta</taxon>
        <taxon>Tracheophyta</taxon>
        <taxon>Spermatophyta</taxon>
        <taxon>Magnoliopsida</taxon>
        <taxon>Liliopsida</taxon>
        <taxon>Poales</taxon>
        <taxon>Poaceae</taxon>
        <taxon>BOP clade</taxon>
        <taxon>Pooideae</taxon>
        <taxon>Poodae</taxon>
        <taxon>Poeae</taxon>
        <taxon>Poeae Chloroplast Group 2 (Poeae type)</taxon>
        <taxon>Loliodinae</taxon>
        <taxon>Loliinae</taxon>
        <taxon>Lolium</taxon>
    </lineage>
</organism>
<dbReference type="Pfam" id="PF00646">
    <property type="entry name" value="F-box"/>
    <property type="match status" value="2"/>
</dbReference>
<name>A0AAD8S1J4_LOLMU</name>
<comment type="caution">
    <text evidence="2">The sequence shown here is derived from an EMBL/GenBank/DDBJ whole genome shotgun (WGS) entry which is preliminary data.</text>
</comment>
<dbReference type="InterPro" id="IPR001810">
    <property type="entry name" value="F-box_dom"/>
</dbReference>
<feature type="domain" description="F-box" evidence="1">
    <location>
        <begin position="1"/>
        <end position="46"/>
    </location>
</feature>
<evidence type="ECO:0000313" key="3">
    <source>
        <dbReference type="Proteomes" id="UP001231189"/>
    </source>
</evidence>
<gene>
    <name evidence="2" type="ORF">QYE76_061694</name>
</gene>
<dbReference type="PROSITE" id="PS50181">
    <property type="entry name" value="FBOX"/>
    <property type="match status" value="1"/>
</dbReference>
<dbReference type="InterPro" id="IPR036047">
    <property type="entry name" value="F-box-like_dom_sf"/>
</dbReference>
<sequence length="630" mass="70374">MELPHDIVREAFSYLPAKSAGRFRALSRSWRATLSSAPFVELHRRRANKTAGHPKLFFSTTAETSEDEESYFYSWQPGGAIKKLMPNKFYGPTPLTRPLHGLVLIRCAETGYHICNPSTGAVLALPDSKLPLKMIPRGSPQVPYYPWVAYGFGYCSLTGEYKVVRIFSSTGHDADEYSPILCEVFVLDTRQTGVLEAYNSTASHLRLDGQSGGETFGSVLPPPNLDGEASISMTELDGCLCVCRGHTDRGDGLYRIWMLRNYEQDKWEQLCRVDMTAWTEPERAHLEACLIAPLGMYNSDSGQKKVMIGTTDCKVLALDIPSCATQEILFCPDEETASNFEDYDDLVLGSFEESLVPVGRTIEEMVSLSPVTRAWFDILKWMPTQSVKELSLVCREWRAMVKDDCFIHSHVVHANLRKSPRVMIITDFFTAIFMDLKDFNERGRIVVDIPELVCSQPCQGLNVASCHRRSSVCNPAMGYFQRMEFQNVHDKNFYAGRVGLGYDSKKEFEVLQGPPCEVSGGSNPMSILQLQGALCVACSDKRTNVIDIWMMKDVGTWVKEYHIELKGFSPEYSSEWTIPLAVDPNDGRILLKTGCSCKAIPDRPKPAPRLPTDLHLVAVTIGPLVAAPSP</sequence>
<dbReference type="PANTHER" id="PTHR31111">
    <property type="entry name" value="BNAA05G37150D PROTEIN-RELATED"/>
    <property type="match status" value="1"/>
</dbReference>
<dbReference type="SUPFAM" id="SSF81383">
    <property type="entry name" value="F-box domain"/>
    <property type="match status" value="2"/>
</dbReference>